<keyword evidence="5" id="KW-0677">Repeat</keyword>
<proteinExistence type="inferred from homology"/>
<keyword evidence="7 13" id="KW-1133">Transmembrane helix</keyword>
<comment type="function">
    <text evidence="10">Probable mitochondrial adenylate carrier that catalyzes the transport of ATP, ADP and AMP.</text>
</comment>
<evidence type="ECO:0000256" key="3">
    <source>
        <dbReference type="ARBA" id="ARBA00022448"/>
    </source>
</evidence>
<evidence type="ECO:0008006" key="16">
    <source>
        <dbReference type="Google" id="ProtNLM"/>
    </source>
</evidence>
<dbReference type="FunFam" id="1.50.40.10:FF:000098">
    <property type="entry name" value="Mitochondrial substrate carrier family protein"/>
    <property type="match status" value="1"/>
</dbReference>
<evidence type="ECO:0000256" key="9">
    <source>
        <dbReference type="ARBA" id="ARBA00023136"/>
    </source>
</evidence>
<keyword evidence="9 11" id="KW-0472">Membrane</keyword>
<organism evidence="14 15">
    <name type="scientific">Brassica campestris</name>
    <name type="common">Field mustard</name>
    <dbReference type="NCBI Taxonomy" id="3711"/>
    <lineage>
        <taxon>Eukaryota</taxon>
        <taxon>Viridiplantae</taxon>
        <taxon>Streptophyta</taxon>
        <taxon>Embryophyta</taxon>
        <taxon>Tracheophyta</taxon>
        <taxon>Spermatophyta</taxon>
        <taxon>Magnoliopsida</taxon>
        <taxon>eudicotyledons</taxon>
        <taxon>Gunneridae</taxon>
        <taxon>Pentapetalae</taxon>
        <taxon>rosids</taxon>
        <taxon>malvids</taxon>
        <taxon>Brassicales</taxon>
        <taxon>Brassicaceae</taxon>
        <taxon>Brassiceae</taxon>
        <taxon>Brassica</taxon>
    </lineage>
</organism>
<dbReference type="OMA" id="QQWNTGR"/>
<comment type="similarity">
    <text evidence="2 12">Belongs to the mitochondrial carrier (TC 2.A.29) family.</text>
</comment>
<dbReference type="Proteomes" id="UP000011750">
    <property type="component" value="Chromosome A02"/>
</dbReference>
<evidence type="ECO:0000256" key="12">
    <source>
        <dbReference type="RuleBase" id="RU000488"/>
    </source>
</evidence>
<evidence type="ECO:0000256" key="11">
    <source>
        <dbReference type="PROSITE-ProRule" id="PRU00282"/>
    </source>
</evidence>
<dbReference type="PANTHER" id="PTHR24089">
    <property type="entry name" value="SOLUTE CARRIER FAMILY 25"/>
    <property type="match status" value="1"/>
</dbReference>
<keyword evidence="4 11" id="KW-0812">Transmembrane</keyword>
<dbReference type="Gene3D" id="1.50.40.10">
    <property type="entry name" value="Mitochondrial carrier domain"/>
    <property type="match status" value="1"/>
</dbReference>
<dbReference type="EnsemblPlants" id="Bra031891.1">
    <property type="protein sequence ID" value="Bra031891.1-P"/>
    <property type="gene ID" value="Bra031891"/>
</dbReference>
<comment type="subcellular location">
    <subcellularLocation>
        <location evidence="1">Mitochondrion inner membrane</location>
        <topology evidence="1">Multi-pass membrane protein</topology>
    </subcellularLocation>
</comment>
<dbReference type="GO" id="GO:0005743">
    <property type="term" value="C:mitochondrial inner membrane"/>
    <property type="evidence" value="ECO:0007669"/>
    <property type="project" value="UniProtKB-SubCell"/>
</dbReference>
<feature type="repeat" description="Solcar" evidence="11">
    <location>
        <begin position="68"/>
        <end position="149"/>
    </location>
</feature>
<dbReference type="InterPro" id="IPR002067">
    <property type="entry name" value="MCP"/>
</dbReference>
<keyword evidence="6" id="KW-0999">Mitochondrion inner membrane</keyword>
<evidence type="ECO:0000256" key="10">
    <source>
        <dbReference type="ARBA" id="ARBA00054707"/>
    </source>
</evidence>
<dbReference type="GO" id="GO:0055085">
    <property type="term" value="P:transmembrane transport"/>
    <property type="evidence" value="ECO:0007669"/>
    <property type="project" value="InterPro"/>
</dbReference>
<evidence type="ECO:0000256" key="5">
    <source>
        <dbReference type="ARBA" id="ARBA00022737"/>
    </source>
</evidence>
<protein>
    <recommendedName>
        <fullName evidence="16">Mitochondrial adenine nucleotide transporter BTL3</fullName>
    </recommendedName>
</protein>
<dbReference type="PROSITE" id="PS50920">
    <property type="entry name" value="SOLCAR"/>
    <property type="match status" value="3"/>
</dbReference>
<evidence type="ECO:0000256" key="13">
    <source>
        <dbReference type="SAM" id="Phobius"/>
    </source>
</evidence>
<reference evidence="14 15" key="1">
    <citation type="journal article" date="2011" name="Nat. Genet.">
        <title>The genome of the mesopolyploid crop species Brassica rapa.</title>
        <authorList>
            <consortium name="Brassica rapa Genome Sequencing Project Consortium"/>
            <person name="Wang X."/>
            <person name="Wang H."/>
            <person name="Wang J."/>
            <person name="Sun R."/>
            <person name="Wu J."/>
            <person name="Liu S."/>
            <person name="Bai Y."/>
            <person name="Mun J.H."/>
            <person name="Bancroft I."/>
            <person name="Cheng F."/>
            <person name="Huang S."/>
            <person name="Li X."/>
            <person name="Hua W."/>
            <person name="Wang J."/>
            <person name="Wang X."/>
            <person name="Freeling M."/>
            <person name="Pires J.C."/>
            <person name="Paterson A.H."/>
            <person name="Chalhoub B."/>
            <person name="Wang B."/>
            <person name="Hayward A."/>
            <person name="Sharpe A.G."/>
            <person name="Park B.S."/>
            <person name="Weisshaar B."/>
            <person name="Liu B."/>
            <person name="Li B."/>
            <person name="Liu B."/>
            <person name="Tong C."/>
            <person name="Song C."/>
            <person name="Duran C."/>
            <person name="Peng C."/>
            <person name="Geng C."/>
            <person name="Koh C."/>
            <person name="Lin C."/>
            <person name="Edwards D."/>
            <person name="Mu D."/>
            <person name="Shen D."/>
            <person name="Soumpourou E."/>
            <person name="Li F."/>
            <person name="Fraser F."/>
            <person name="Conant G."/>
            <person name="Lassalle G."/>
            <person name="King G.J."/>
            <person name="Bonnema G."/>
            <person name="Tang H."/>
            <person name="Wang H."/>
            <person name="Belcram H."/>
            <person name="Zhou H."/>
            <person name="Hirakawa H."/>
            <person name="Abe H."/>
            <person name="Guo H."/>
            <person name="Wang H."/>
            <person name="Jin H."/>
            <person name="Parkin I.A."/>
            <person name="Batley J."/>
            <person name="Kim J.S."/>
            <person name="Just J."/>
            <person name="Li J."/>
            <person name="Xu J."/>
            <person name="Deng J."/>
            <person name="Kim J.A."/>
            <person name="Li J."/>
            <person name="Yu J."/>
            <person name="Meng J."/>
            <person name="Wang J."/>
            <person name="Min J."/>
            <person name="Poulain J."/>
            <person name="Wang J."/>
            <person name="Hatakeyama K."/>
            <person name="Wu K."/>
            <person name="Wang L."/>
            <person name="Fang L."/>
            <person name="Trick M."/>
            <person name="Links M.G."/>
            <person name="Zhao M."/>
            <person name="Jin M."/>
            <person name="Ramchiary N."/>
            <person name="Drou N."/>
            <person name="Berkman P.J."/>
            <person name="Cai Q."/>
            <person name="Huang Q."/>
            <person name="Li R."/>
            <person name="Tabata S."/>
            <person name="Cheng S."/>
            <person name="Zhang S."/>
            <person name="Zhang S."/>
            <person name="Huang S."/>
            <person name="Sato S."/>
            <person name="Sun S."/>
            <person name="Kwon S.J."/>
            <person name="Choi S.R."/>
            <person name="Lee T.H."/>
            <person name="Fan W."/>
            <person name="Zhao X."/>
            <person name="Tan X."/>
            <person name="Xu X."/>
            <person name="Wang Y."/>
            <person name="Qiu Y."/>
            <person name="Yin Y."/>
            <person name="Li Y."/>
            <person name="Du Y."/>
            <person name="Liao Y."/>
            <person name="Lim Y."/>
            <person name="Narusaka Y."/>
            <person name="Wang Y."/>
            <person name="Wang Z."/>
            <person name="Li Z."/>
            <person name="Wang Z."/>
            <person name="Xiong Z."/>
            <person name="Zhang Z."/>
        </authorList>
    </citation>
    <scope>NUCLEOTIDE SEQUENCE [LARGE SCALE GENOMIC DNA]</scope>
    <source>
        <strain evidence="14 15">cv. Chiifu-401-42</strain>
    </source>
</reference>
<reference evidence="14" key="3">
    <citation type="submission" date="2023-03" db="UniProtKB">
        <authorList>
            <consortium name="EnsemblPlants"/>
        </authorList>
    </citation>
    <scope>IDENTIFICATION</scope>
    <source>
        <strain evidence="14">cv. Chiifu-401-42</strain>
    </source>
</reference>
<keyword evidence="8" id="KW-0496">Mitochondrion</keyword>
<dbReference type="AlphaFoldDB" id="M4ESW1"/>
<dbReference type="eggNOG" id="KOG0752">
    <property type="taxonomic scope" value="Eukaryota"/>
</dbReference>
<feature type="transmembrane region" description="Helical" evidence="13">
    <location>
        <begin position="234"/>
        <end position="257"/>
    </location>
</feature>
<dbReference type="STRING" id="51351.M4ESW1"/>
<reference evidence="14 15" key="2">
    <citation type="journal article" date="2018" name="Hortic Res">
        <title>Improved Brassica rapa reference genome by single-molecule sequencing and chromosome conformation capture technologies.</title>
        <authorList>
            <person name="Zhang L."/>
            <person name="Cai X."/>
            <person name="Wu J."/>
            <person name="Liu M."/>
            <person name="Grob S."/>
            <person name="Cheng F."/>
            <person name="Liang J."/>
            <person name="Cai C."/>
            <person name="Liu Z."/>
            <person name="Liu B."/>
            <person name="Wang F."/>
            <person name="Li S."/>
            <person name="Liu F."/>
            <person name="Li X."/>
            <person name="Cheng L."/>
            <person name="Yang W."/>
            <person name="Li M.H."/>
            <person name="Grossniklaus U."/>
            <person name="Zheng H."/>
            <person name="Wang X."/>
        </authorList>
    </citation>
    <scope>NUCLEOTIDE SEQUENCE [LARGE SCALE GENOMIC DNA]</scope>
    <source>
        <strain evidence="14 15">cv. Chiifu-401-42</strain>
    </source>
</reference>
<dbReference type="Pfam" id="PF00153">
    <property type="entry name" value="Mito_carr"/>
    <property type="match status" value="3"/>
</dbReference>
<evidence type="ECO:0000256" key="2">
    <source>
        <dbReference type="ARBA" id="ARBA00006375"/>
    </source>
</evidence>
<dbReference type="SUPFAM" id="SSF103506">
    <property type="entry name" value="Mitochondrial carrier"/>
    <property type="match status" value="1"/>
</dbReference>
<keyword evidence="3 12" id="KW-0813">Transport</keyword>
<dbReference type="HOGENOM" id="CLU_015166_10_4_1"/>
<evidence type="ECO:0000256" key="7">
    <source>
        <dbReference type="ARBA" id="ARBA00022989"/>
    </source>
</evidence>
<keyword evidence="15" id="KW-1185">Reference proteome</keyword>
<feature type="repeat" description="Solcar" evidence="11">
    <location>
        <begin position="178"/>
        <end position="263"/>
    </location>
</feature>
<accession>M4ESW1</accession>
<name>M4ESW1_BRACM</name>
<sequence>MKLEYIVRGEQRNLLGLIQMIATTEGVRGFWKGNLVNILRTAPFKSINFYAYDTYRGQLLKLSGNEETTNFERFIAGVTASLLCLPLDTVRTVMVAPGGEALGGVVGAFRHMVQTEGFFSLYKGLVPSLVSMAPAGAVFYGVYDFLKSAYLHTPEGKKRLEHVRQEGDELNAFDQLELGPMRTLLYGAVAGACSEAATYPFEVVRRHLQMQSHERKLSAVATCVKIVEHGGVPALYAGLIPSLLQVLPSAAISYFVYEFMKVVMKVESAQ</sequence>
<evidence type="ECO:0000313" key="15">
    <source>
        <dbReference type="Proteomes" id="UP000011750"/>
    </source>
</evidence>
<evidence type="ECO:0000256" key="4">
    <source>
        <dbReference type="ARBA" id="ARBA00022692"/>
    </source>
</evidence>
<evidence type="ECO:0000256" key="6">
    <source>
        <dbReference type="ARBA" id="ARBA00022792"/>
    </source>
</evidence>
<evidence type="ECO:0000256" key="1">
    <source>
        <dbReference type="ARBA" id="ARBA00004448"/>
    </source>
</evidence>
<dbReference type="InParanoid" id="M4ESW1"/>
<feature type="repeat" description="Solcar" evidence="11">
    <location>
        <begin position="1"/>
        <end position="58"/>
    </location>
</feature>
<dbReference type="Gramene" id="Bra031891.1">
    <property type="protein sequence ID" value="Bra031891.1-P"/>
    <property type="gene ID" value="Bra031891"/>
</dbReference>
<evidence type="ECO:0000256" key="8">
    <source>
        <dbReference type="ARBA" id="ARBA00023128"/>
    </source>
</evidence>
<evidence type="ECO:0000313" key="14">
    <source>
        <dbReference type="EnsemblPlants" id="Bra031891.1-P"/>
    </source>
</evidence>
<dbReference type="InterPro" id="IPR023395">
    <property type="entry name" value="MCP_dom_sf"/>
</dbReference>
<dbReference type="PRINTS" id="PR00926">
    <property type="entry name" value="MITOCARRIER"/>
</dbReference>
<dbReference type="InterPro" id="IPR018108">
    <property type="entry name" value="MCP_transmembrane"/>
</dbReference>